<gene>
    <name evidence="2" type="ORF">PCOS0759_LOCUS4311</name>
</gene>
<evidence type="ECO:0000313" key="2">
    <source>
        <dbReference type="EMBL" id="CAD9081071.1"/>
    </source>
</evidence>
<feature type="region of interest" description="Disordered" evidence="1">
    <location>
        <begin position="1"/>
        <end position="27"/>
    </location>
</feature>
<accession>A0A7S1KPP1</accession>
<proteinExistence type="predicted"/>
<dbReference type="AlphaFoldDB" id="A0A7S1KPP1"/>
<name>A0A7S1KPP1_9EUKA</name>
<feature type="compositionally biased region" description="Polar residues" evidence="1">
    <location>
        <begin position="1"/>
        <end position="11"/>
    </location>
</feature>
<evidence type="ECO:0000256" key="1">
    <source>
        <dbReference type="SAM" id="MobiDB-lite"/>
    </source>
</evidence>
<dbReference type="EMBL" id="HBGD01005214">
    <property type="protein sequence ID" value="CAD9081071.1"/>
    <property type="molecule type" value="Transcribed_RNA"/>
</dbReference>
<organism evidence="2">
    <name type="scientific">Percolomonas cosmopolitus</name>
    <dbReference type="NCBI Taxonomy" id="63605"/>
    <lineage>
        <taxon>Eukaryota</taxon>
        <taxon>Discoba</taxon>
        <taxon>Heterolobosea</taxon>
        <taxon>Tetramitia</taxon>
        <taxon>Eutetramitia</taxon>
        <taxon>Percolomonadidae</taxon>
        <taxon>Percolomonas</taxon>
    </lineage>
</organism>
<reference evidence="2" key="1">
    <citation type="submission" date="2021-01" db="EMBL/GenBank/DDBJ databases">
        <authorList>
            <person name="Corre E."/>
            <person name="Pelletier E."/>
            <person name="Niang G."/>
            <person name="Scheremetjew M."/>
            <person name="Finn R."/>
            <person name="Kale V."/>
            <person name="Holt S."/>
            <person name="Cochrane G."/>
            <person name="Meng A."/>
            <person name="Brown T."/>
            <person name="Cohen L."/>
        </authorList>
    </citation>
    <scope>NUCLEOTIDE SEQUENCE</scope>
    <source>
        <strain evidence="2">WS</strain>
    </source>
</reference>
<sequence length="114" mass="12338">MQRTRQQTSFLSPAGAPGNPSDNNGIVQKMKNAANGVVDWVEDKGAEFQVACSGEKAERKIHEKLMEKRHSERQKYYGNAGRGSDTLSSKGKIAATGGSGIAEQWEDVELLGSQ</sequence>
<protein>
    <submittedName>
        <fullName evidence="2">Uncharacterized protein</fullName>
    </submittedName>
</protein>
<feature type="region of interest" description="Disordered" evidence="1">
    <location>
        <begin position="69"/>
        <end position="99"/>
    </location>
</feature>